<evidence type="ECO:0000259" key="7">
    <source>
        <dbReference type="PROSITE" id="PS50109"/>
    </source>
</evidence>
<feature type="compositionally biased region" description="Basic and acidic residues" evidence="6">
    <location>
        <begin position="79"/>
        <end position="92"/>
    </location>
</feature>
<evidence type="ECO:0000256" key="1">
    <source>
        <dbReference type="ARBA" id="ARBA00000085"/>
    </source>
</evidence>
<dbReference type="PANTHER" id="PTHR43047">
    <property type="entry name" value="TWO-COMPONENT HISTIDINE PROTEIN KINASE"/>
    <property type="match status" value="1"/>
</dbReference>
<dbReference type="PROSITE" id="PS50109">
    <property type="entry name" value="HIS_KIN"/>
    <property type="match status" value="1"/>
</dbReference>
<comment type="catalytic activity">
    <reaction evidence="1">
        <text>ATP + protein L-histidine = ADP + protein N-phospho-L-histidine.</text>
        <dbReference type="EC" id="2.7.13.3"/>
    </reaction>
</comment>
<dbReference type="InterPro" id="IPR005467">
    <property type="entry name" value="His_kinase_dom"/>
</dbReference>
<keyword evidence="3" id="KW-0597">Phosphoprotein</keyword>
<evidence type="ECO:0000313" key="8">
    <source>
        <dbReference type="EMBL" id="STI47784.1"/>
    </source>
</evidence>
<keyword evidence="5" id="KW-0418">Kinase</keyword>
<dbReference type="Proteomes" id="UP000254817">
    <property type="component" value="Unassembled WGS sequence"/>
</dbReference>
<reference evidence="8 9" key="1">
    <citation type="submission" date="2018-06" db="EMBL/GenBank/DDBJ databases">
        <authorList>
            <consortium name="Pathogen Informatics"/>
            <person name="Doyle S."/>
        </authorList>
    </citation>
    <scope>NUCLEOTIDE SEQUENCE [LARGE SCALE GENOMIC DNA]</scope>
    <source>
        <strain evidence="8 9">NCTC11112</strain>
    </source>
</reference>
<keyword evidence="4 8" id="KW-0808">Transferase</keyword>
<feature type="region of interest" description="Disordered" evidence="6">
    <location>
        <begin position="1"/>
        <end position="33"/>
    </location>
</feature>
<feature type="domain" description="Histidine kinase" evidence="7">
    <location>
        <begin position="1"/>
        <end position="72"/>
    </location>
</feature>
<feature type="region of interest" description="Disordered" evidence="6">
    <location>
        <begin position="52"/>
        <end position="92"/>
    </location>
</feature>
<evidence type="ECO:0000256" key="6">
    <source>
        <dbReference type="SAM" id="MobiDB-lite"/>
    </source>
</evidence>
<dbReference type="InterPro" id="IPR003594">
    <property type="entry name" value="HATPase_dom"/>
</dbReference>
<sequence length="92" mass="10058">MTIMDSGSGLSQEEQQQLFKRYSQTSAGRQQTGSGLGLIICKELIKNMQGDLSLESHPGIGNDIYDHNPGRNYPTSGDCRGKSRTTHDTPES</sequence>
<evidence type="ECO:0000256" key="3">
    <source>
        <dbReference type="ARBA" id="ARBA00022553"/>
    </source>
</evidence>
<dbReference type="EC" id="2.7.13.3" evidence="2"/>
<evidence type="ECO:0000256" key="5">
    <source>
        <dbReference type="ARBA" id="ARBA00022777"/>
    </source>
</evidence>
<protein>
    <recommendedName>
        <fullName evidence="2">histidine kinase</fullName>
        <ecNumber evidence="2">2.7.13.3</ecNumber>
    </recommendedName>
</protein>
<dbReference type="EMBL" id="UGAW01000002">
    <property type="protein sequence ID" value="STI47784.1"/>
    <property type="molecule type" value="Genomic_DNA"/>
</dbReference>
<accession>A0A376SAQ6</accession>
<dbReference type="PANTHER" id="PTHR43047:SF72">
    <property type="entry name" value="OSMOSENSING HISTIDINE PROTEIN KINASE SLN1"/>
    <property type="match status" value="1"/>
</dbReference>
<proteinExistence type="predicted"/>
<gene>
    <name evidence="8" type="primary">evgS_5</name>
    <name evidence="8" type="ORF">NCTC11112_07003</name>
</gene>
<dbReference type="Pfam" id="PF02518">
    <property type="entry name" value="HATPase_c"/>
    <property type="match status" value="1"/>
</dbReference>
<name>A0A376SAQ6_ECOLX</name>
<dbReference type="AlphaFoldDB" id="A0A376SAQ6"/>
<feature type="compositionally biased region" description="Low complexity" evidence="6">
    <location>
        <begin position="1"/>
        <end position="18"/>
    </location>
</feature>
<feature type="compositionally biased region" description="Polar residues" evidence="6">
    <location>
        <begin position="22"/>
        <end position="33"/>
    </location>
</feature>
<dbReference type="GO" id="GO:0009927">
    <property type="term" value="F:histidine phosphotransfer kinase activity"/>
    <property type="evidence" value="ECO:0007669"/>
    <property type="project" value="TreeGrafter"/>
</dbReference>
<dbReference type="GO" id="GO:0000155">
    <property type="term" value="F:phosphorelay sensor kinase activity"/>
    <property type="evidence" value="ECO:0007669"/>
    <property type="project" value="TreeGrafter"/>
</dbReference>
<evidence type="ECO:0000256" key="2">
    <source>
        <dbReference type="ARBA" id="ARBA00012438"/>
    </source>
</evidence>
<dbReference type="InterPro" id="IPR036890">
    <property type="entry name" value="HATPase_C_sf"/>
</dbReference>
<evidence type="ECO:0000313" key="9">
    <source>
        <dbReference type="Proteomes" id="UP000254817"/>
    </source>
</evidence>
<dbReference type="GO" id="GO:0005886">
    <property type="term" value="C:plasma membrane"/>
    <property type="evidence" value="ECO:0007669"/>
    <property type="project" value="TreeGrafter"/>
</dbReference>
<dbReference type="SUPFAM" id="SSF55874">
    <property type="entry name" value="ATPase domain of HSP90 chaperone/DNA topoisomerase II/histidine kinase"/>
    <property type="match status" value="1"/>
</dbReference>
<organism evidence="8 9">
    <name type="scientific">Escherichia coli</name>
    <dbReference type="NCBI Taxonomy" id="562"/>
    <lineage>
        <taxon>Bacteria</taxon>
        <taxon>Pseudomonadati</taxon>
        <taxon>Pseudomonadota</taxon>
        <taxon>Gammaproteobacteria</taxon>
        <taxon>Enterobacterales</taxon>
        <taxon>Enterobacteriaceae</taxon>
        <taxon>Escherichia</taxon>
    </lineage>
</organism>
<dbReference type="Gene3D" id="3.30.565.10">
    <property type="entry name" value="Histidine kinase-like ATPase, C-terminal domain"/>
    <property type="match status" value="1"/>
</dbReference>
<evidence type="ECO:0000256" key="4">
    <source>
        <dbReference type="ARBA" id="ARBA00022679"/>
    </source>
</evidence>